<dbReference type="Proteomes" id="UP000267536">
    <property type="component" value="Unassembled WGS sequence"/>
</dbReference>
<keyword evidence="3" id="KW-1185">Reference proteome</keyword>
<reference evidence="2 3" key="1">
    <citation type="submission" date="2018-11" db="EMBL/GenBank/DDBJ databases">
        <title>Draft genome sequence of Gordonia sp. RS15-1S isolated from rice stems.</title>
        <authorList>
            <person name="Muangham S."/>
        </authorList>
    </citation>
    <scope>NUCLEOTIDE SEQUENCE [LARGE SCALE GENOMIC DNA]</scope>
    <source>
        <strain evidence="2 3">RS15-1S</strain>
    </source>
</reference>
<feature type="transmembrane region" description="Helical" evidence="1">
    <location>
        <begin position="77"/>
        <end position="100"/>
    </location>
</feature>
<sequence length="208" mass="22438">MAGFVIPAFTLLTYPIWLMQRPHLDGVELAQWAIHQHGRLVATMLLDVVGVTIWYIFGAATWTYLRDRLPATSPLPACFGVSFVGCVTLLLSGFTAFALFLYRPHSPEVSTLLYDVTFGLLAVSGLPTIVASGSCSIAVYVHRVLPRWAGHLALATAVVHPVLLATLTIRGGPLSLEGFAIAAMPAFLFVWILGTALAMPRSSEQSDS</sequence>
<comment type="caution">
    <text evidence="2">The sequence shown here is derived from an EMBL/GenBank/DDBJ whole genome shotgun (WGS) entry which is preliminary data.</text>
</comment>
<feature type="transmembrane region" description="Helical" evidence="1">
    <location>
        <begin position="148"/>
        <end position="167"/>
    </location>
</feature>
<evidence type="ECO:0000313" key="2">
    <source>
        <dbReference type="EMBL" id="RPA66369.1"/>
    </source>
</evidence>
<keyword evidence="1" id="KW-1133">Transmembrane helix</keyword>
<proteinExistence type="predicted"/>
<dbReference type="OrthoDB" id="4699297at2"/>
<dbReference type="AlphaFoldDB" id="A0A3N4GTM2"/>
<protein>
    <recommendedName>
        <fullName evidence="4">DUF998 domain-containing protein</fullName>
    </recommendedName>
</protein>
<organism evidence="2 3">
    <name type="scientific">Gordonia oryzae</name>
    <dbReference type="NCBI Taxonomy" id="2487349"/>
    <lineage>
        <taxon>Bacteria</taxon>
        <taxon>Bacillati</taxon>
        <taxon>Actinomycetota</taxon>
        <taxon>Actinomycetes</taxon>
        <taxon>Mycobacteriales</taxon>
        <taxon>Gordoniaceae</taxon>
        <taxon>Gordonia</taxon>
    </lineage>
</organism>
<accession>A0A3N4GTM2</accession>
<keyword evidence="1" id="KW-0472">Membrane</keyword>
<feature type="transmembrane region" description="Helical" evidence="1">
    <location>
        <begin position="120"/>
        <end position="141"/>
    </location>
</feature>
<feature type="transmembrane region" description="Helical" evidence="1">
    <location>
        <begin position="179"/>
        <end position="199"/>
    </location>
</feature>
<evidence type="ECO:0000256" key="1">
    <source>
        <dbReference type="SAM" id="Phobius"/>
    </source>
</evidence>
<evidence type="ECO:0008006" key="4">
    <source>
        <dbReference type="Google" id="ProtNLM"/>
    </source>
</evidence>
<feature type="transmembrane region" description="Helical" evidence="1">
    <location>
        <begin position="42"/>
        <end position="65"/>
    </location>
</feature>
<name>A0A3N4GTM2_9ACTN</name>
<evidence type="ECO:0000313" key="3">
    <source>
        <dbReference type="Proteomes" id="UP000267536"/>
    </source>
</evidence>
<keyword evidence="1" id="KW-0812">Transmembrane</keyword>
<dbReference type="EMBL" id="RKMH01000001">
    <property type="protein sequence ID" value="RPA66369.1"/>
    <property type="molecule type" value="Genomic_DNA"/>
</dbReference>
<gene>
    <name evidence="2" type="ORF">EF294_00935</name>
</gene>